<evidence type="ECO:0000313" key="7">
    <source>
        <dbReference type="Proteomes" id="UP001500635"/>
    </source>
</evidence>
<keyword evidence="7" id="KW-1185">Reference proteome</keyword>
<dbReference type="Pfam" id="PF01614">
    <property type="entry name" value="IclR_C"/>
    <property type="match status" value="1"/>
</dbReference>
<dbReference type="Pfam" id="PF09339">
    <property type="entry name" value="HTH_IclR"/>
    <property type="match status" value="1"/>
</dbReference>
<dbReference type="PANTHER" id="PTHR30136">
    <property type="entry name" value="HELIX-TURN-HELIX TRANSCRIPTIONAL REGULATOR, ICLR FAMILY"/>
    <property type="match status" value="1"/>
</dbReference>
<protein>
    <submittedName>
        <fullName evidence="6">IclR family transcriptional regulator</fullName>
    </submittedName>
</protein>
<proteinExistence type="predicted"/>
<sequence length="305" mass="33178">MNYSVFKLDEPEVERMTLTQRAAVSARIAAHRDEHPRAGDLSTLRRGIEILKVLQQASHTGDGPIGNNRIAAIIGADKSQISRALRILVDSGLVTRDPTSRGYVLGSAAYSLGMRAADQELMRCGSVVIREVVRATGFRGYLVIRSHTEAITLWSEQPATMQVPINSMGMAYPVADSETGRALLFGSSDAEIRSVVAGDRLCDVDRLVHRVRADRREGFAWRGGEGIEGGVAVPVWSTRRSVAAAIGVASPELAERSQIFPAVRVLTAAAADLTEKITRQDRWAVKSVPYFGWPRSPGVIFKNDA</sequence>
<dbReference type="RefSeq" id="WP_344999931.1">
    <property type="nucleotide sequence ID" value="NZ_BAABFR010000096.1"/>
</dbReference>
<dbReference type="SUPFAM" id="SSF46785">
    <property type="entry name" value="Winged helix' DNA-binding domain"/>
    <property type="match status" value="1"/>
</dbReference>
<dbReference type="InterPro" id="IPR036388">
    <property type="entry name" value="WH-like_DNA-bd_sf"/>
</dbReference>
<evidence type="ECO:0000256" key="1">
    <source>
        <dbReference type="ARBA" id="ARBA00023015"/>
    </source>
</evidence>
<dbReference type="SUPFAM" id="SSF55781">
    <property type="entry name" value="GAF domain-like"/>
    <property type="match status" value="1"/>
</dbReference>
<dbReference type="InterPro" id="IPR011991">
    <property type="entry name" value="ArsR-like_HTH"/>
</dbReference>
<dbReference type="Proteomes" id="UP001500635">
    <property type="component" value="Unassembled WGS sequence"/>
</dbReference>
<accession>A0ABP8K952</accession>
<dbReference type="PROSITE" id="PS51078">
    <property type="entry name" value="ICLR_ED"/>
    <property type="match status" value="1"/>
</dbReference>
<evidence type="ECO:0000256" key="3">
    <source>
        <dbReference type="ARBA" id="ARBA00023163"/>
    </source>
</evidence>
<feature type="domain" description="HTH iclR-type" evidence="4">
    <location>
        <begin position="41"/>
        <end position="107"/>
    </location>
</feature>
<dbReference type="InterPro" id="IPR014757">
    <property type="entry name" value="Tscrpt_reg_IclR_C"/>
</dbReference>
<evidence type="ECO:0000313" key="6">
    <source>
        <dbReference type="EMBL" id="GAA4402355.1"/>
    </source>
</evidence>
<evidence type="ECO:0000259" key="5">
    <source>
        <dbReference type="PROSITE" id="PS51078"/>
    </source>
</evidence>
<name>A0ABP8K952_9ACTN</name>
<gene>
    <name evidence="6" type="ORF">GCM10023147_42840</name>
</gene>
<feature type="domain" description="IclR-ED" evidence="5">
    <location>
        <begin position="108"/>
        <end position="279"/>
    </location>
</feature>
<dbReference type="InterPro" id="IPR050707">
    <property type="entry name" value="HTH_MetabolicPath_Reg"/>
</dbReference>
<keyword evidence="1" id="KW-0805">Transcription regulation</keyword>
<dbReference type="CDD" id="cd00090">
    <property type="entry name" value="HTH_ARSR"/>
    <property type="match status" value="1"/>
</dbReference>
<dbReference type="InterPro" id="IPR029016">
    <property type="entry name" value="GAF-like_dom_sf"/>
</dbReference>
<dbReference type="PANTHER" id="PTHR30136:SF35">
    <property type="entry name" value="HTH-TYPE TRANSCRIPTIONAL REGULATOR RV1719"/>
    <property type="match status" value="1"/>
</dbReference>
<dbReference type="Gene3D" id="3.30.450.40">
    <property type="match status" value="1"/>
</dbReference>
<comment type="caution">
    <text evidence="6">The sequence shown here is derived from an EMBL/GenBank/DDBJ whole genome shotgun (WGS) entry which is preliminary data.</text>
</comment>
<reference evidence="7" key="1">
    <citation type="journal article" date="2019" name="Int. J. Syst. Evol. Microbiol.">
        <title>The Global Catalogue of Microorganisms (GCM) 10K type strain sequencing project: providing services to taxonomists for standard genome sequencing and annotation.</title>
        <authorList>
            <consortium name="The Broad Institute Genomics Platform"/>
            <consortium name="The Broad Institute Genome Sequencing Center for Infectious Disease"/>
            <person name="Wu L."/>
            <person name="Ma J."/>
        </authorList>
    </citation>
    <scope>NUCLEOTIDE SEQUENCE [LARGE SCALE GENOMIC DNA]</scope>
    <source>
        <strain evidence="7">JCM 17688</strain>
    </source>
</reference>
<dbReference type="InterPro" id="IPR005471">
    <property type="entry name" value="Tscrpt_reg_IclR_N"/>
</dbReference>
<dbReference type="EMBL" id="BAABFR010000096">
    <property type="protein sequence ID" value="GAA4402355.1"/>
    <property type="molecule type" value="Genomic_DNA"/>
</dbReference>
<organism evidence="6 7">
    <name type="scientific">Tsukamurella soli</name>
    <dbReference type="NCBI Taxonomy" id="644556"/>
    <lineage>
        <taxon>Bacteria</taxon>
        <taxon>Bacillati</taxon>
        <taxon>Actinomycetota</taxon>
        <taxon>Actinomycetes</taxon>
        <taxon>Mycobacteriales</taxon>
        <taxon>Tsukamurellaceae</taxon>
        <taxon>Tsukamurella</taxon>
    </lineage>
</organism>
<keyword evidence="3" id="KW-0804">Transcription</keyword>
<evidence type="ECO:0000256" key="2">
    <source>
        <dbReference type="ARBA" id="ARBA00023125"/>
    </source>
</evidence>
<evidence type="ECO:0000259" key="4">
    <source>
        <dbReference type="PROSITE" id="PS51077"/>
    </source>
</evidence>
<keyword evidence="2" id="KW-0238">DNA-binding</keyword>
<dbReference type="PROSITE" id="PS51077">
    <property type="entry name" value="HTH_ICLR"/>
    <property type="match status" value="1"/>
</dbReference>
<dbReference type="Gene3D" id="1.10.10.10">
    <property type="entry name" value="Winged helix-like DNA-binding domain superfamily/Winged helix DNA-binding domain"/>
    <property type="match status" value="1"/>
</dbReference>
<dbReference type="InterPro" id="IPR036390">
    <property type="entry name" value="WH_DNA-bd_sf"/>
</dbReference>